<sequence>MFMPTANSAARNNAVRPNSAPTNTISADIPTSSANVLNVL</sequence>
<accession>A0A2S8BIB5</accession>
<feature type="region of interest" description="Disordered" evidence="1">
    <location>
        <begin position="1"/>
        <end position="29"/>
    </location>
</feature>
<protein>
    <submittedName>
        <fullName evidence="2">Uncharacterized protein</fullName>
    </submittedName>
</protein>
<reference evidence="2 3" key="1">
    <citation type="journal article" date="2017" name="Int. J. Syst. Evol. Microbiol.">
        <title>Mycobacterium talmoniae sp. nov., a slowly growing mycobacterium isolated from human respiratory samples.</title>
        <authorList>
            <person name="Davidson R.M."/>
            <person name="DeGroote M.A."/>
            <person name="Marola J.L."/>
            <person name="Buss S."/>
            <person name="Jones V."/>
            <person name="McNeil M.R."/>
            <person name="Freifeld A.G."/>
            <person name="Elaine Epperson L."/>
            <person name="Hasan N.A."/>
            <person name="Jackson M."/>
            <person name="Iwen P.C."/>
            <person name="Salfinger M."/>
            <person name="Strong M."/>
        </authorList>
    </citation>
    <scope>NUCLEOTIDE SEQUENCE [LARGE SCALE GENOMIC DNA]</scope>
    <source>
        <strain evidence="2 3">ATCC BAA-2683</strain>
    </source>
</reference>
<evidence type="ECO:0000313" key="2">
    <source>
        <dbReference type="EMBL" id="PQM46375.1"/>
    </source>
</evidence>
<organism evidence="2 3">
    <name type="scientific">Mycobacterium talmoniae</name>
    <dbReference type="NCBI Taxonomy" id="1858794"/>
    <lineage>
        <taxon>Bacteria</taxon>
        <taxon>Bacillati</taxon>
        <taxon>Actinomycetota</taxon>
        <taxon>Actinomycetes</taxon>
        <taxon>Mycobacteriales</taxon>
        <taxon>Mycobacteriaceae</taxon>
        <taxon>Mycobacterium</taxon>
    </lineage>
</organism>
<evidence type="ECO:0000313" key="3">
    <source>
        <dbReference type="Proteomes" id="UP000238296"/>
    </source>
</evidence>
<evidence type="ECO:0000256" key="1">
    <source>
        <dbReference type="SAM" id="MobiDB-lite"/>
    </source>
</evidence>
<proteinExistence type="predicted"/>
<comment type="caution">
    <text evidence="2">The sequence shown here is derived from an EMBL/GenBank/DDBJ whole genome shotgun (WGS) entry which is preliminary data.</text>
</comment>
<dbReference type="EMBL" id="PPEA01000504">
    <property type="protein sequence ID" value="PQM46375.1"/>
    <property type="molecule type" value="Genomic_DNA"/>
</dbReference>
<name>A0A2S8BIB5_9MYCO</name>
<dbReference type="AlphaFoldDB" id="A0A2S8BIB5"/>
<gene>
    <name evidence="2" type="ORF">C1Y40_03454</name>
</gene>
<dbReference type="Proteomes" id="UP000238296">
    <property type="component" value="Unassembled WGS sequence"/>
</dbReference>